<organism evidence="1 2">
    <name type="scientific">Caldibacillus debilis</name>
    <dbReference type="NCBI Taxonomy" id="301148"/>
    <lineage>
        <taxon>Bacteria</taxon>
        <taxon>Bacillati</taxon>
        <taxon>Bacillota</taxon>
        <taxon>Bacilli</taxon>
        <taxon>Bacillales</taxon>
        <taxon>Bacillaceae</taxon>
        <taxon>Caldibacillus</taxon>
    </lineage>
</organism>
<sequence>MFWRFPNTSFFFLRIKSPLILSVRKSLRSPPCSIMGRDYL</sequence>
<name>A0A150M7P0_9BACI</name>
<dbReference type="AlphaFoldDB" id="A0A150M7P0"/>
<dbReference type="EMBL" id="LQYT01000031">
    <property type="protein sequence ID" value="KYD20670.1"/>
    <property type="molecule type" value="Genomic_DNA"/>
</dbReference>
<proteinExistence type="predicted"/>
<dbReference type="STRING" id="301148.B4135_1790"/>
<evidence type="ECO:0000313" key="1">
    <source>
        <dbReference type="EMBL" id="KYD20670.1"/>
    </source>
</evidence>
<comment type="caution">
    <text evidence="1">The sequence shown here is derived from an EMBL/GenBank/DDBJ whole genome shotgun (WGS) entry which is preliminary data.</text>
</comment>
<protein>
    <submittedName>
        <fullName evidence="1">Uncharacterized protein</fullName>
    </submittedName>
</protein>
<reference evidence="1 2" key="1">
    <citation type="submission" date="2016-01" db="EMBL/GenBank/DDBJ databases">
        <title>Draft Genome Sequences of Seven Thermophilic Sporeformers Isolated from Foods.</title>
        <authorList>
            <person name="Berendsen E.M."/>
            <person name="Wells-Bennik M.H."/>
            <person name="Krawcyk A.O."/>
            <person name="De Jong A."/>
            <person name="Holsappel S."/>
            <person name="Eijlander R.T."/>
            <person name="Kuipers O.P."/>
        </authorList>
    </citation>
    <scope>NUCLEOTIDE SEQUENCE [LARGE SCALE GENOMIC DNA]</scope>
    <source>
        <strain evidence="1 2">B4135</strain>
    </source>
</reference>
<evidence type="ECO:0000313" key="2">
    <source>
        <dbReference type="Proteomes" id="UP000075683"/>
    </source>
</evidence>
<dbReference type="Proteomes" id="UP000075683">
    <property type="component" value="Unassembled WGS sequence"/>
</dbReference>
<gene>
    <name evidence="1" type="ORF">B4135_1790</name>
</gene>
<accession>A0A150M7P0</accession>